<dbReference type="InterPro" id="IPR010642">
    <property type="entry name" value="Invasion_prot_B"/>
</dbReference>
<evidence type="ECO:0000313" key="3">
    <source>
        <dbReference type="Proteomes" id="UP001597263"/>
    </source>
</evidence>
<gene>
    <name evidence="2" type="ORF">ACFQ35_00005</name>
</gene>
<evidence type="ECO:0000313" key="2">
    <source>
        <dbReference type="EMBL" id="MFD1225571.1"/>
    </source>
</evidence>
<protein>
    <submittedName>
        <fullName evidence="2">Invasion associated locus B family protein</fullName>
    </submittedName>
</protein>
<proteinExistence type="predicted"/>
<reference evidence="3" key="1">
    <citation type="journal article" date="2019" name="Int. J. Syst. Evol. Microbiol.">
        <title>The Global Catalogue of Microorganisms (GCM) 10K type strain sequencing project: providing services to taxonomists for standard genome sequencing and annotation.</title>
        <authorList>
            <consortium name="The Broad Institute Genomics Platform"/>
            <consortium name="The Broad Institute Genome Sequencing Center for Infectious Disease"/>
            <person name="Wu L."/>
            <person name="Ma J."/>
        </authorList>
    </citation>
    <scope>NUCLEOTIDE SEQUENCE [LARGE SCALE GENOMIC DNA]</scope>
    <source>
        <strain evidence="3">CCUG 49584</strain>
    </source>
</reference>
<keyword evidence="3" id="KW-1185">Reference proteome</keyword>
<dbReference type="Gene3D" id="2.60.40.1880">
    <property type="entry name" value="Invasion associated locus B (IalB) protein"/>
    <property type="match status" value="1"/>
</dbReference>
<name>A0ABW3V0K2_9HYPH</name>
<feature type="chain" id="PRO_5045339682" evidence="1">
    <location>
        <begin position="24"/>
        <end position="239"/>
    </location>
</feature>
<feature type="signal peptide" evidence="1">
    <location>
        <begin position="1"/>
        <end position="23"/>
    </location>
</feature>
<accession>A0ABW3V0K2</accession>
<organism evidence="2 3">
    <name type="scientific">Pseudochrobactrum kiredjianiae</name>
    <dbReference type="NCBI Taxonomy" id="386305"/>
    <lineage>
        <taxon>Bacteria</taxon>
        <taxon>Pseudomonadati</taxon>
        <taxon>Pseudomonadota</taxon>
        <taxon>Alphaproteobacteria</taxon>
        <taxon>Hyphomicrobiales</taxon>
        <taxon>Brucellaceae</taxon>
        <taxon>Pseudochrobactrum</taxon>
    </lineage>
</organism>
<sequence length="239" mass="27199">MNYKLIKFISTFCLMPVATFAQAQTPVENRIEAAFKENDKGLDLSYLQSATVYEAGEELDMGDLIELKRGFGDWYMSCQIRPSKNLRICAVEQKKGEDVYTVQFRIAQNKEKKPVAIIVLPSFLKTDDGLRISFSGLEKTIEKDEFRCTPTFCISGFPFEGFVQSAITQSSRIGFSYTALGFNPSEEEKAIKITMKMDGYAPRQRDFQPADFAVLFWKFGDDGAAHWDRLFVPDRDNHA</sequence>
<keyword evidence="1" id="KW-0732">Signal</keyword>
<dbReference type="EMBL" id="JBHTMA010000001">
    <property type="protein sequence ID" value="MFD1225571.1"/>
    <property type="molecule type" value="Genomic_DNA"/>
</dbReference>
<evidence type="ECO:0000256" key="1">
    <source>
        <dbReference type="SAM" id="SignalP"/>
    </source>
</evidence>
<comment type="caution">
    <text evidence="2">The sequence shown here is derived from an EMBL/GenBank/DDBJ whole genome shotgun (WGS) entry which is preliminary data.</text>
</comment>
<dbReference type="InterPro" id="IPR038696">
    <property type="entry name" value="IalB_sf"/>
</dbReference>
<dbReference type="Pfam" id="PF06776">
    <property type="entry name" value="IalB"/>
    <property type="match status" value="1"/>
</dbReference>
<dbReference type="Proteomes" id="UP001597263">
    <property type="component" value="Unassembled WGS sequence"/>
</dbReference>
<dbReference type="RefSeq" id="WP_289388750.1">
    <property type="nucleotide sequence ID" value="NZ_JAUCBM010000018.1"/>
</dbReference>